<reference evidence="9 10" key="1">
    <citation type="submission" date="2018-04" db="EMBL/GenBank/DDBJ databases">
        <title>Pararhodobacter oceanense sp. nov., isolated from marine intertidal sediment.</title>
        <authorList>
            <person name="Wang X.-L."/>
            <person name="Du Z.-J."/>
        </authorList>
    </citation>
    <scope>NUCLEOTIDE SEQUENCE [LARGE SCALE GENOMIC DNA]</scope>
    <source>
        <strain evidence="9 10">AM505</strain>
    </source>
</reference>
<dbReference type="Gene3D" id="3.90.1150.10">
    <property type="entry name" value="Aspartate Aminotransferase, domain 1"/>
    <property type="match status" value="1"/>
</dbReference>
<dbReference type="EMBL" id="QDKM01000008">
    <property type="protein sequence ID" value="PVH27903.1"/>
    <property type="molecule type" value="Genomic_DNA"/>
</dbReference>
<feature type="domain" description="Aminotransferase class I/classII large" evidence="8">
    <location>
        <begin position="27"/>
        <end position="387"/>
    </location>
</feature>
<keyword evidence="6" id="KW-0663">Pyridoxal phosphate</keyword>
<dbReference type="EC" id="2.6.1.-" evidence="7"/>
<dbReference type="Gene3D" id="3.40.640.10">
    <property type="entry name" value="Type I PLP-dependent aspartate aminotransferase-like (Major domain)"/>
    <property type="match status" value="1"/>
</dbReference>
<evidence type="ECO:0000256" key="2">
    <source>
        <dbReference type="ARBA" id="ARBA00007441"/>
    </source>
</evidence>
<keyword evidence="10" id="KW-1185">Reference proteome</keyword>
<dbReference type="InterPro" id="IPR015421">
    <property type="entry name" value="PyrdxlP-dep_Trfase_major"/>
</dbReference>
<keyword evidence="5 7" id="KW-0808">Transferase</keyword>
<dbReference type="OrthoDB" id="9766445at2"/>
<accession>A0A2T8HR89</accession>
<dbReference type="GO" id="GO:0004838">
    <property type="term" value="F:L-tyrosine-2-oxoglutarate transaminase activity"/>
    <property type="evidence" value="ECO:0007669"/>
    <property type="project" value="TreeGrafter"/>
</dbReference>
<dbReference type="CDD" id="cd00609">
    <property type="entry name" value="AAT_like"/>
    <property type="match status" value="1"/>
</dbReference>
<dbReference type="InterPro" id="IPR015424">
    <property type="entry name" value="PyrdxlP-dep_Trfase"/>
</dbReference>
<evidence type="ECO:0000256" key="4">
    <source>
        <dbReference type="ARBA" id="ARBA00022576"/>
    </source>
</evidence>
<evidence type="ECO:0000313" key="10">
    <source>
        <dbReference type="Proteomes" id="UP000245911"/>
    </source>
</evidence>
<dbReference type="Proteomes" id="UP000245911">
    <property type="component" value="Unassembled WGS sequence"/>
</dbReference>
<gene>
    <name evidence="9" type="ORF">DDE20_15460</name>
</gene>
<evidence type="ECO:0000256" key="5">
    <source>
        <dbReference type="ARBA" id="ARBA00022679"/>
    </source>
</evidence>
<comment type="similarity">
    <text evidence="2 7">Belongs to the class-I pyridoxal-phosphate-dependent aminotransferase family.</text>
</comment>
<dbReference type="PANTHER" id="PTHR11879">
    <property type="entry name" value="ASPARTATE AMINOTRANSFERASE"/>
    <property type="match status" value="1"/>
</dbReference>
<name>A0A2T8HR89_9RHOB</name>
<evidence type="ECO:0000259" key="8">
    <source>
        <dbReference type="Pfam" id="PF00155"/>
    </source>
</evidence>
<dbReference type="GO" id="GO:0004069">
    <property type="term" value="F:L-aspartate:2-oxoglutarate aminotransferase activity"/>
    <property type="evidence" value="ECO:0007669"/>
    <property type="project" value="TreeGrafter"/>
</dbReference>
<dbReference type="GO" id="GO:0030170">
    <property type="term" value="F:pyridoxal phosphate binding"/>
    <property type="evidence" value="ECO:0007669"/>
    <property type="project" value="InterPro"/>
</dbReference>
<dbReference type="InterPro" id="IPR004839">
    <property type="entry name" value="Aminotransferase_I/II_large"/>
</dbReference>
<dbReference type="RefSeq" id="WP_116559425.1">
    <property type="nucleotide sequence ID" value="NZ_QDKM01000008.1"/>
</dbReference>
<dbReference type="SUPFAM" id="SSF53383">
    <property type="entry name" value="PLP-dependent transferases"/>
    <property type="match status" value="1"/>
</dbReference>
<comment type="subunit">
    <text evidence="3">Homodimer.</text>
</comment>
<proteinExistence type="inferred from homology"/>
<dbReference type="GO" id="GO:0005829">
    <property type="term" value="C:cytosol"/>
    <property type="evidence" value="ECO:0007669"/>
    <property type="project" value="TreeGrafter"/>
</dbReference>
<comment type="caution">
    <text evidence="9">The sequence shown here is derived from an EMBL/GenBank/DDBJ whole genome shotgun (WGS) entry which is preliminary data.</text>
</comment>
<organism evidence="9 10">
    <name type="scientific">Pararhodobacter oceanensis</name>
    <dbReference type="NCBI Taxonomy" id="2172121"/>
    <lineage>
        <taxon>Bacteria</taxon>
        <taxon>Pseudomonadati</taxon>
        <taxon>Pseudomonadota</taxon>
        <taxon>Alphaproteobacteria</taxon>
        <taxon>Rhodobacterales</taxon>
        <taxon>Paracoccaceae</taxon>
        <taxon>Pararhodobacter</taxon>
    </lineage>
</organism>
<dbReference type="InterPro" id="IPR000796">
    <property type="entry name" value="Asp_trans"/>
</dbReference>
<protein>
    <recommendedName>
        <fullName evidence="7">Aminotransferase</fullName>
        <ecNumber evidence="7">2.6.1.-</ecNumber>
    </recommendedName>
</protein>
<dbReference type="InterPro" id="IPR004838">
    <property type="entry name" value="NHTrfase_class1_PyrdxlP-BS"/>
</dbReference>
<evidence type="ECO:0000256" key="7">
    <source>
        <dbReference type="RuleBase" id="RU000481"/>
    </source>
</evidence>
<dbReference type="GO" id="GO:0042802">
    <property type="term" value="F:identical protein binding"/>
    <property type="evidence" value="ECO:0007669"/>
    <property type="project" value="TreeGrafter"/>
</dbReference>
<sequence length="392" mass="42436">MFKQLPAAKTDPILAVSQLFRADTREDKTDLGVGVYKNEAGITPVMRAVKAAEQKLVDTQDSKVYTAMTGDPAFLDAMTDLLLGDSVAPARIAAAAATGGTGSVRLAMELIRKANPEATVWISAPTWPNHNAIAEVVGLSWQPYRYYNAETGGVDRAGMMEDLAQAKAGDVILLHGCCHNPTGADLTMDGWRDMADFLKSRNLVPFLDTAYQGFGLGLEEDAQGVRHLCTTLDHVIISASAAKNFGLYRERAGLTLVICPEDEKPLVQGTLAAINRASVSFPPDHGARIVSTILTDDALRADWEAELTEMRDRINGLRRALADALRYTCDSDRFGYLADQRGMFSLLGGTPEQIERLRNEFGVYIVGGGRLNMAGLTPRNIPLVARAVAQVL</sequence>
<dbReference type="Pfam" id="PF00155">
    <property type="entry name" value="Aminotran_1_2"/>
    <property type="match status" value="1"/>
</dbReference>
<evidence type="ECO:0000256" key="1">
    <source>
        <dbReference type="ARBA" id="ARBA00001933"/>
    </source>
</evidence>
<dbReference type="InterPro" id="IPR015422">
    <property type="entry name" value="PyrdxlP-dep_Trfase_small"/>
</dbReference>
<dbReference type="AlphaFoldDB" id="A0A2T8HR89"/>
<keyword evidence="4 7" id="KW-0032">Aminotransferase</keyword>
<dbReference type="PROSITE" id="PS00105">
    <property type="entry name" value="AA_TRANSFER_CLASS_1"/>
    <property type="match status" value="1"/>
</dbReference>
<evidence type="ECO:0000256" key="6">
    <source>
        <dbReference type="ARBA" id="ARBA00022898"/>
    </source>
</evidence>
<dbReference type="NCBIfam" id="NF006719">
    <property type="entry name" value="PRK09257.1"/>
    <property type="match status" value="1"/>
</dbReference>
<dbReference type="GO" id="GO:0033585">
    <property type="term" value="P:L-phenylalanine biosynthetic process from chorismate via phenylpyruvate"/>
    <property type="evidence" value="ECO:0007669"/>
    <property type="project" value="TreeGrafter"/>
</dbReference>
<dbReference type="PRINTS" id="PR00799">
    <property type="entry name" value="TRANSAMINASE"/>
</dbReference>
<dbReference type="PANTHER" id="PTHR11879:SF22">
    <property type="entry name" value="ASPARTATE AMINOTRANSFERASE, MITOCHONDRIAL"/>
    <property type="match status" value="1"/>
</dbReference>
<comment type="cofactor">
    <cofactor evidence="1 7">
        <name>pyridoxal 5'-phosphate</name>
        <dbReference type="ChEBI" id="CHEBI:597326"/>
    </cofactor>
</comment>
<evidence type="ECO:0000256" key="3">
    <source>
        <dbReference type="ARBA" id="ARBA00011738"/>
    </source>
</evidence>
<evidence type="ECO:0000313" key="9">
    <source>
        <dbReference type="EMBL" id="PVH27903.1"/>
    </source>
</evidence>